<dbReference type="AlphaFoldDB" id="A0A936NAM1"/>
<proteinExistence type="predicted"/>
<organism evidence="1 2">
    <name type="scientific">Candidatus Neomicrothrix subdominans</name>
    <dbReference type="NCBI Taxonomy" id="2954438"/>
    <lineage>
        <taxon>Bacteria</taxon>
        <taxon>Bacillati</taxon>
        <taxon>Actinomycetota</taxon>
        <taxon>Acidimicrobiia</taxon>
        <taxon>Acidimicrobiales</taxon>
        <taxon>Microthrixaceae</taxon>
        <taxon>Candidatus Neomicrothrix</taxon>
    </lineage>
</organism>
<reference evidence="1 2" key="1">
    <citation type="submission" date="2020-10" db="EMBL/GenBank/DDBJ databases">
        <title>Connecting structure to function with the recovery of over 1000 high-quality activated sludge metagenome-assembled genomes encoding full-length rRNA genes using long-read sequencing.</title>
        <authorList>
            <person name="Singleton C.M."/>
            <person name="Petriglieri F."/>
            <person name="Kristensen J.M."/>
            <person name="Kirkegaard R.H."/>
            <person name="Michaelsen T.Y."/>
            <person name="Andersen M.H."/>
            <person name="Karst S.M."/>
            <person name="Dueholm M.S."/>
            <person name="Nielsen P.H."/>
            <person name="Albertsen M."/>
        </authorList>
    </citation>
    <scope>NUCLEOTIDE SEQUENCE [LARGE SCALE GENOMIC DNA]</scope>
    <source>
        <strain evidence="1">Lyne_18-Q3-R50-59_MAXAC.006</strain>
    </source>
</reference>
<dbReference type="EMBL" id="JADJZA010000005">
    <property type="protein sequence ID" value="MBK9296732.1"/>
    <property type="molecule type" value="Genomic_DNA"/>
</dbReference>
<dbReference type="Proteomes" id="UP000727993">
    <property type="component" value="Unassembled WGS sequence"/>
</dbReference>
<sequence>MFRTWDYAFVVARKDHRCDGCGAKIDRGARHETWRCSTDHAPVTMRMHYLCWRYSIGYAECSIHDDIDPHRGADRLREYSPALGAAAPGLYDWVRSLPPIEWQP</sequence>
<evidence type="ECO:0000313" key="2">
    <source>
        <dbReference type="Proteomes" id="UP000727993"/>
    </source>
</evidence>
<name>A0A936NAM1_9ACTN</name>
<evidence type="ECO:0000313" key="1">
    <source>
        <dbReference type="EMBL" id="MBK9296732.1"/>
    </source>
</evidence>
<gene>
    <name evidence="1" type="ORF">IPN02_07795</name>
</gene>
<protein>
    <submittedName>
        <fullName evidence="1">Uncharacterized protein</fullName>
    </submittedName>
</protein>
<accession>A0A936NAM1</accession>
<comment type="caution">
    <text evidence="1">The sequence shown here is derived from an EMBL/GenBank/DDBJ whole genome shotgun (WGS) entry which is preliminary data.</text>
</comment>